<organism evidence="4">
    <name type="scientific">Daucus carota subsp. sativus</name>
    <name type="common">Carrot</name>
    <dbReference type="NCBI Taxonomy" id="79200"/>
    <lineage>
        <taxon>Eukaryota</taxon>
        <taxon>Viridiplantae</taxon>
        <taxon>Streptophyta</taxon>
        <taxon>Embryophyta</taxon>
        <taxon>Tracheophyta</taxon>
        <taxon>Spermatophyta</taxon>
        <taxon>Magnoliopsida</taxon>
        <taxon>eudicotyledons</taxon>
        <taxon>Gunneridae</taxon>
        <taxon>Pentapetalae</taxon>
        <taxon>asterids</taxon>
        <taxon>campanulids</taxon>
        <taxon>Apiales</taxon>
        <taxon>Apiaceae</taxon>
        <taxon>Apioideae</taxon>
        <taxon>Scandiceae</taxon>
        <taxon>Daucinae</taxon>
        <taxon>Daucus</taxon>
        <taxon>Daucus sect. Daucus</taxon>
    </lineage>
</organism>
<evidence type="ECO:0000256" key="1">
    <source>
        <dbReference type="ARBA" id="ARBA00009744"/>
    </source>
</evidence>
<dbReference type="SUPFAM" id="SSF55961">
    <property type="entry name" value="Bet v1-like"/>
    <property type="match status" value="1"/>
</dbReference>
<dbReference type="GO" id="GO:0038023">
    <property type="term" value="F:signaling receptor activity"/>
    <property type="evidence" value="ECO:0007669"/>
    <property type="project" value="TreeGrafter"/>
</dbReference>
<evidence type="ECO:0000313" key="4">
    <source>
        <dbReference type="EMBL" id="KZM92220.1"/>
    </source>
</evidence>
<evidence type="ECO:0000313" key="5">
    <source>
        <dbReference type="EMBL" id="WOH06561.1"/>
    </source>
</evidence>
<dbReference type="Pfam" id="PF00407">
    <property type="entry name" value="Bet_v_1"/>
    <property type="match status" value="1"/>
</dbReference>
<dbReference type="GO" id="GO:0009820">
    <property type="term" value="P:alkaloid metabolic process"/>
    <property type="evidence" value="ECO:0007669"/>
    <property type="project" value="UniProtKB-KW"/>
</dbReference>
<reference evidence="5" key="2">
    <citation type="submission" date="2022-03" db="EMBL/GenBank/DDBJ databases">
        <title>Draft title - Genomic analysis of global carrot germplasm unveils the trajectory of domestication and the origin of high carotenoid orange carrot.</title>
        <authorList>
            <person name="Iorizzo M."/>
            <person name="Ellison S."/>
            <person name="Senalik D."/>
            <person name="Macko-Podgorni A."/>
            <person name="Grzebelus D."/>
            <person name="Bostan H."/>
            <person name="Rolling W."/>
            <person name="Curaba J."/>
            <person name="Simon P."/>
        </authorList>
    </citation>
    <scope>NUCLEOTIDE SEQUENCE</scope>
    <source>
        <tissue evidence="5">Leaf</tissue>
    </source>
</reference>
<keyword evidence="6" id="KW-1185">Reference proteome</keyword>
<dbReference type="InterPro" id="IPR050279">
    <property type="entry name" value="Plant_def-hormone_signal"/>
</dbReference>
<dbReference type="EMBL" id="CP093348">
    <property type="protein sequence ID" value="WOH06561.1"/>
    <property type="molecule type" value="Genomic_DNA"/>
</dbReference>
<gene>
    <name evidence="4" type="ORF">DCAR_020415</name>
    <name evidence="5" type="ORF">DCAR_0625989</name>
</gene>
<dbReference type="Gramene" id="KZM92220">
    <property type="protein sequence ID" value="KZM92220"/>
    <property type="gene ID" value="DCAR_020415"/>
</dbReference>
<dbReference type="Proteomes" id="UP000077755">
    <property type="component" value="Chromosome 6"/>
</dbReference>
<name>A0A161ZYB9_DAUCS</name>
<dbReference type="CDD" id="cd07816">
    <property type="entry name" value="Bet_v1-like"/>
    <property type="match status" value="1"/>
</dbReference>
<feature type="domain" description="Bet v I/Major latex protein" evidence="3">
    <location>
        <begin position="3"/>
        <end position="153"/>
    </location>
</feature>
<dbReference type="InterPro" id="IPR000916">
    <property type="entry name" value="Bet_v_I/MLP"/>
</dbReference>
<evidence type="ECO:0000256" key="2">
    <source>
        <dbReference type="ARBA" id="ARBA00022589"/>
    </source>
</evidence>
<dbReference type="AlphaFoldDB" id="A0A161ZYB9"/>
<evidence type="ECO:0000313" key="6">
    <source>
        <dbReference type="Proteomes" id="UP000077755"/>
    </source>
</evidence>
<dbReference type="STRING" id="79200.A0A161ZYB9"/>
<reference evidence="4" key="1">
    <citation type="journal article" date="2016" name="Nat. Genet.">
        <title>A high-quality carrot genome assembly provides new insights into carotenoid accumulation and asterid genome evolution.</title>
        <authorList>
            <person name="Iorizzo M."/>
            <person name="Ellison S."/>
            <person name="Senalik D."/>
            <person name="Zeng P."/>
            <person name="Satapoomin P."/>
            <person name="Huang J."/>
            <person name="Bowman M."/>
            <person name="Iovene M."/>
            <person name="Sanseverino W."/>
            <person name="Cavagnaro P."/>
            <person name="Yildiz M."/>
            <person name="Macko-Podgorni A."/>
            <person name="Moranska E."/>
            <person name="Grzebelus E."/>
            <person name="Grzebelus D."/>
            <person name="Ashrafi H."/>
            <person name="Zheng Z."/>
            <person name="Cheng S."/>
            <person name="Spooner D."/>
            <person name="Van Deynze A."/>
            <person name="Simon P."/>
        </authorList>
    </citation>
    <scope>NUCLEOTIDE SEQUENCE [LARGE SCALE GENOMIC DNA]</scope>
    <source>
        <tissue evidence="4">Leaf</tissue>
    </source>
</reference>
<dbReference type="GO" id="GO:0005737">
    <property type="term" value="C:cytoplasm"/>
    <property type="evidence" value="ECO:0007669"/>
    <property type="project" value="TreeGrafter"/>
</dbReference>
<comment type="similarity">
    <text evidence="1">Belongs to the BetVI family.</text>
</comment>
<dbReference type="OrthoDB" id="1879545at2759"/>
<sequence length="156" mass="17142">MFGTLSGELEVNAPASALWEVYGSLQLAAIVEKGFTDVLEKIEVVEGDGSVGTVLDIVYRPGVAPFPSYKEKFITIDNEKRIKETLAVEGGYLEMGFDRFFVRLEIIEKDEKSSITRATIEYELKEESAANVSMVSIDALMGIMSIANAHILAKTN</sequence>
<dbReference type="PANTHER" id="PTHR31213:SF19">
    <property type="entry name" value="BET V I_MAJOR LATEX PROTEIN DOMAIN-CONTAINING PROTEIN"/>
    <property type="match status" value="1"/>
</dbReference>
<dbReference type="KEGG" id="dcr:108224298"/>
<dbReference type="GO" id="GO:0005634">
    <property type="term" value="C:nucleus"/>
    <property type="evidence" value="ECO:0007669"/>
    <property type="project" value="TreeGrafter"/>
</dbReference>
<dbReference type="InterPro" id="IPR023393">
    <property type="entry name" value="START-like_dom_sf"/>
</dbReference>
<protein>
    <recommendedName>
        <fullName evidence="3">Bet v I/Major latex protein domain-containing protein</fullName>
    </recommendedName>
</protein>
<dbReference type="OMA" id="SENSCIT"/>
<dbReference type="PANTHER" id="PTHR31213">
    <property type="entry name" value="OS08G0374000 PROTEIN-RELATED"/>
    <property type="match status" value="1"/>
</dbReference>
<evidence type="ECO:0000259" key="3">
    <source>
        <dbReference type="Pfam" id="PF00407"/>
    </source>
</evidence>
<dbReference type="Gene3D" id="3.30.530.20">
    <property type="match status" value="1"/>
</dbReference>
<dbReference type="GO" id="GO:0009738">
    <property type="term" value="P:abscisic acid-activated signaling pathway"/>
    <property type="evidence" value="ECO:0007669"/>
    <property type="project" value="TreeGrafter"/>
</dbReference>
<accession>A0A161ZYB9</accession>
<keyword evidence="2" id="KW-0017">Alkaloid metabolism</keyword>
<proteinExistence type="inferred from homology"/>
<dbReference type="EMBL" id="LNRQ01000006">
    <property type="protein sequence ID" value="KZM92220.1"/>
    <property type="molecule type" value="Genomic_DNA"/>
</dbReference>
<dbReference type="GO" id="GO:0010427">
    <property type="term" value="F:abscisic acid binding"/>
    <property type="evidence" value="ECO:0007669"/>
    <property type="project" value="TreeGrafter"/>
</dbReference>
<dbReference type="GO" id="GO:0004864">
    <property type="term" value="F:protein phosphatase inhibitor activity"/>
    <property type="evidence" value="ECO:0007669"/>
    <property type="project" value="TreeGrafter"/>
</dbReference>
<dbReference type="GO" id="GO:0006952">
    <property type="term" value="P:defense response"/>
    <property type="evidence" value="ECO:0007669"/>
    <property type="project" value="InterPro"/>
</dbReference>